<proteinExistence type="predicted"/>
<comment type="caution">
    <text evidence="1">The sequence shown here is derived from an EMBL/GenBank/DDBJ whole genome shotgun (WGS) entry which is preliminary data.</text>
</comment>
<organism evidence="1 2">
    <name type="scientific">Novipirellula herctigrandis</name>
    <dbReference type="NCBI Taxonomy" id="2527986"/>
    <lineage>
        <taxon>Bacteria</taxon>
        <taxon>Pseudomonadati</taxon>
        <taxon>Planctomycetota</taxon>
        <taxon>Planctomycetia</taxon>
        <taxon>Pirellulales</taxon>
        <taxon>Pirellulaceae</taxon>
        <taxon>Novipirellula</taxon>
    </lineage>
</organism>
<keyword evidence="2" id="KW-1185">Reference proteome</keyword>
<dbReference type="EMBL" id="SJPJ01000001">
    <property type="protein sequence ID" value="TWT81489.1"/>
    <property type="molecule type" value="Genomic_DNA"/>
</dbReference>
<dbReference type="Proteomes" id="UP000315010">
    <property type="component" value="Unassembled WGS sequence"/>
</dbReference>
<sequence>MNVGVSIDVRMIHAEADHGWIGERSLQAFAVCRAPLVNSNQSVAVTTISVMRKDISIPLHRWRANCRLNRIGQADLPLGCGGPLVTYRLFAK</sequence>
<protein>
    <submittedName>
        <fullName evidence="1">Uncharacterized protein</fullName>
    </submittedName>
</protein>
<dbReference type="AlphaFoldDB" id="A0A5C5Z2A9"/>
<gene>
    <name evidence="1" type="ORF">CA13_29420</name>
</gene>
<evidence type="ECO:0000313" key="1">
    <source>
        <dbReference type="EMBL" id="TWT81489.1"/>
    </source>
</evidence>
<accession>A0A5C5Z2A9</accession>
<name>A0A5C5Z2A9_9BACT</name>
<evidence type="ECO:0000313" key="2">
    <source>
        <dbReference type="Proteomes" id="UP000315010"/>
    </source>
</evidence>
<reference evidence="1 2" key="1">
    <citation type="submission" date="2019-02" db="EMBL/GenBank/DDBJ databases">
        <title>Deep-cultivation of Planctomycetes and their phenomic and genomic characterization uncovers novel biology.</title>
        <authorList>
            <person name="Wiegand S."/>
            <person name="Jogler M."/>
            <person name="Boedeker C."/>
            <person name="Pinto D."/>
            <person name="Vollmers J."/>
            <person name="Rivas-Marin E."/>
            <person name="Kohn T."/>
            <person name="Peeters S.H."/>
            <person name="Heuer A."/>
            <person name="Rast P."/>
            <person name="Oberbeckmann S."/>
            <person name="Bunk B."/>
            <person name="Jeske O."/>
            <person name="Meyerdierks A."/>
            <person name="Storesund J.E."/>
            <person name="Kallscheuer N."/>
            <person name="Luecker S."/>
            <person name="Lage O.M."/>
            <person name="Pohl T."/>
            <person name="Merkel B.J."/>
            <person name="Hornburger P."/>
            <person name="Mueller R.-W."/>
            <person name="Bruemmer F."/>
            <person name="Labrenz M."/>
            <person name="Spormann A.M."/>
            <person name="Op Den Camp H."/>
            <person name="Overmann J."/>
            <person name="Amann R."/>
            <person name="Jetten M.S.M."/>
            <person name="Mascher T."/>
            <person name="Medema M.H."/>
            <person name="Devos D.P."/>
            <person name="Kaster A.-K."/>
            <person name="Ovreas L."/>
            <person name="Rohde M."/>
            <person name="Galperin M.Y."/>
            <person name="Jogler C."/>
        </authorList>
    </citation>
    <scope>NUCLEOTIDE SEQUENCE [LARGE SCALE GENOMIC DNA]</scope>
    <source>
        <strain evidence="1 2">CA13</strain>
    </source>
</reference>